<comment type="similarity">
    <text evidence="1">Belongs to the LysR transcriptional regulatory family.</text>
</comment>
<organism evidence="8 9">
    <name type="scientific">Natronospira proteinivora</name>
    <dbReference type="NCBI Taxonomy" id="1807133"/>
    <lineage>
        <taxon>Bacteria</taxon>
        <taxon>Pseudomonadati</taxon>
        <taxon>Pseudomonadota</taxon>
        <taxon>Gammaproteobacteria</taxon>
        <taxon>Natronospirales</taxon>
        <taxon>Natronospiraceae</taxon>
        <taxon>Natronospira</taxon>
    </lineage>
</organism>
<evidence type="ECO:0000313" key="9">
    <source>
        <dbReference type="Proteomes" id="UP001523550"/>
    </source>
</evidence>
<evidence type="ECO:0000313" key="8">
    <source>
        <dbReference type="EMBL" id="MCP1728253.1"/>
    </source>
</evidence>
<reference evidence="8 9" key="1">
    <citation type="submission" date="2022-03" db="EMBL/GenBank/DDBJ databases">
        <title>Genomic Encyclopedia of Type Strains, Phase III (KMG-III): the genomes of soil and plant-associated and newly described type strains.</title>
        <authorList>
            <person name="Whitman W."/>
        </authorList>
    </citation>
    <scope>NUCLEOTIDE SEQUENCE [LARGE SCALE GENOMIC DNA]</scope>
    <source>
        <strain evidence="8 9">BSker1</strain>
    </source>
</reference>
<dbReference type="PROSITE" id="PS50931">
    <property type="entry name" value="HTH_LYSR"/>
    <property type="match status" value="1"/>
</dbReference>
<dbReference type="SUPFAM" id="SSF46785">
    <property type="entry name" value="Winged helix' DNA-binding domain"/>
    <property type="match status" value="1"/>
</dbReference>
<dbReference type="Pfam" id="PF00126">
    <property type="entry name" value="HTH_1"/>
    <property type="match status" value="1"/>
</dbReference>
<dbReference type="Pfam" id="PF03466">
    <property type="entry name" value="LysR_substrate"/>
    <property type="match status" value="1"/>
</dbReference>
<evidence type="ECO:0000259" key="7">
    <source>
        <dbReference type="PROSITE" id="PS50931"/>
    </source>
</evidence>
<evidence type="ECO:0000256" key="3">
    <source>
        <dbReference type="ARBA" id="ARBA00023125"/>
    </source>
</evidence>
<feature type="domain" description="HTH lysR-type" evidence="7">
    <location>
        <begin position="1"/>
        <end position="58"/>
    </location>
</feature>
<dbReference type="EMBL" id="JALJYF010000002">
    <property type="protein sequence ID" value="MCP1728253.1"/>
    <property type="molecule type" value="Genomic_DNA"/>
</dbReference>
<evidence type="ECO:0000256" key="6">
    <source>
        <dbReference type="SAM" id="MobiDB-lite"/>
    </source>
</evidence>
<dbReference type="Gene3D" id="3.40.190.10">
    <property type="entry name" value="Periplasmic binding protein-like II"/>
    <property type="match status" value="2"/>
</dbReference>
<dbReference type="InterPro" id="IPR000847">
    <property type="entry name" value="LysR_HTH_N"/>
</dbReference>
<gene>
    <name evidence="8" type="ORF">J2T60_002253</name>
</gene>
<dbReference type="PANTHER" id="PTHR30346:SF26">
    <property type="entry name" value="HYDROGEN PEROXIDE-INDUCIBLE GENES ACTIVATOR"/>
    <property type="match status" value="1"/>
</dbReference>
<evidence type="ECO:0000256" key="1">
    <source>
        <dbReference type="ARBA" id="ARBA00009437"/>
    </source>
</evidence>
<sequence length="326" mass="35912">MTLTQLRYIAALAREGHFGHAAEACFVSQPTLSVSVRKLEDELGVSLFERQSARVVPTDVGRRIVDQAERVLSEANRVTELARAGQNQLVGELRIGAIFTVGPYVLPHVIPGLHASAPDMPLVIEENYTHVLADKLRQGKLDVILVSPPFSEHGIHIWPVYEEDFSILIPSEHRLAQQQRIPARELAEENMLLLGDGHCFRDQVLSACPECLGSEARQRPARTTEGSSLETIRHMVASGLGVTVVPQTSLGRWQRFGEDGGLLQEKPFAGRAPKRQIALAWRETFPRPRAVEAVRQAILDADLKGMRPLADSPPIASDSGKKVTLD</sequence>
<keyword evidence="3" id="KW-0238">DNA-binding</keyword>
<evidence type="ECO:0000256" key="5">
    <source>
        <dbReference type="ARBA" id="ARBA00023163"/>
    </source>
</evidence>
<evidence type="ECO:0000256" key="2">
    <source>
        <dbReference type="ARBA" id="ARBA00023015"/>
    </source>
</evidence>
<accession>A0ABT1GD11</accession>
<dbReference type="InterPro" id="IPR036388">
    <property type="entry name" value="WH-like_DNA-bd_sf"/>
</dbReference>
<dbReference type="RefSeq" id="WP_253450023.1">
    <property type="nucleotide sequence ID" value="NZ_JALJYF010000002.1"/>
</dbReference>
<dbReference type="InterPro" id="IPR036390">
    <property type="entry name" value="WH_DNA-bd_sf"/>
</dbReference>
<keyword evidence="4" id="KW-0010">Activator</keyword>
<dbReference type="PRINTS" id="PR00039">
    <property type="entry name" value="HTHLYSR"/>
</dbReference>
<dbReference type="Gene3D" id="1.10.10.10">
    <property type="entry name" value="Winged helix-like DNA-binding domain superfamily/Winged helix DNA-binding domain"/>
    <property type="match status" value="1"/>
</dbReference>
<dbReference type="PANTHER" id="PTHR30346">
    <property type="entry name" value="TRANSCRIPTIONAL DUAL REGULATOR HCAR-RELATED"/>
    <property type="match status" value="1"/>
</dbReference>
<keyword evidence="5" id="KW-0804">Transcription</keyword>
<feature type="region of interest" description="Disordered" evidence="6">
    <location>
        <begin position="307"/>
        <end position="326"/>
    </location>
</feature>
<protein>
    <submittedName>
        <fullName evidence="8">LysR family hydrogen peroxide-inducible transcriptional activator</fullName>
    </submittedName>
</protein>
<proteinExistence type="inferred from homology"/>
<name>A0ABT1GD11_9GAMM</name>
<evidence type="ECO:0000256" key="4">
    <source>
        <dbReference type="ARBA" id="ARBA00023159"/>
    </source>
</evidence>
<dbReference type="Proteomes" id="UP001523550">
    <property type="component" value="Unassembled WGS sequence"/>
</dbReference>
<comment type="caution">
    <text evidence="8">The sequence shown here is derived from an EMBL/GenBank/DDBJ whole genome shotgun (WGS) entry which is preliminary data.</text>
</comment>
<dbReference type="InterPro" id="IPR005119">
    <property type="entry name" value="LysR_subst-bd"/>
</dbReference>
<keyword evidence="9" id="KW-1185">Reference proteome</keyword>
<keyword evidence="2" id="KW-0805">Transcription regulation</keyword>
<dbReference type="SUPFAM" id="SSF53850">
    <property type="entry name" value="Periplasmic binding protein-like II"/>
    <property type="match status" value="1"/>
</dbReference>
<dbReference type="CDD" id="cd08411">
    <property type="entry name" value="PBP2_OxyR"/>
    <property type="match status" value="1"/>
</dbReference>